<keyword evidence="4" id="KW-1185">Reference proteome</keyword>
<dbReference type="InterPro" id="IPR008979">
    <property type="entry name" value="Galactose-bd-like_sf"/>
</dbReference>
<dbReference type="AlphaFoldDB" id="A0A7W8A2W5"/>
<dbReference type="Proteomes" id="UP000568380">
    <property type="component" value="Unassembled WGS sequence"/>
</dbReference>
<comment type="caution">
    <text evidence="3">The sequence shown here is derived from an EMBL/GenBank/DDBJ whole genome shotgun (WGS) entry which is preliminary data.</text>
</comment>
<dbReference type="RefSeq" id="WP_184963459.1">
    <property type="nucleotide sequence ID" value="NZ_JACHIN010000005.1"/>
</dbReference>
<name>A0A7W8A2W5_9ACTN</name>
<accession>A0A7W8A2W5</accession>
<dbReference type="SUPFAM" id="SSF49785">
    <property type="entry name" value="Galactose-binding domain-like"/>
    <property type="match status" value="1"/>
</dbReference>
<evidence type="ECO:0000313" key="4">
    <source>
        <dbReference type="Proteomes" id="UP000568380"/>
    </source>
</evidence>
<feature type="region of interest" description="Disordered" evidence="1">
    <location>
        <begin position="78"/>
        <end position="102"/>
    </location>
</feature>
<evidence type="ECO:0000256" key="1">
    <source>
        <dbReference type="SAM" id="MobiDB-lite"/>
    </source>
</evidence>
<dbReference type="InterPro" id="IPR000421">
    <property type="entry name" value="FA58C"/>
</dbReference>
<sequence length="195" mass="20590">MRGTLTVRDPQGWKLPADRRLTLPRGGLLTVPVVFTPSGSGTQEISFAGVTTKVEVTTHRPVAKDNLARGKIATASGVEGGTTFEPGKAVDGDPATRWSSRPANGECLQVDLGSAVDAGQVVLRRETAHGAAYRVESSTDGAAWTPLAEVGAGDGGVDTLWIDRPNTTRHLRVQGVRRATSFGYSLWEVEVRAAA</sequence>
<reference evidence="3 4" key="1">
    <citation type="submission" date="2020-08" db="EMBL/GenBank/DDBJ databases">
        <title>Genomic Encyclopedia of Type Strains, Phase IV (KMG-IV): sequencing the most valuable type-strain genomes for metagenomic binning, comparative biology and taxonomic classification.</title>
        <authorList>
            <person name="Goeker M."/>
        </authorList>
    </citation>
    <scope>NUCLEOTIDE SEQUENCE [LARGE SCALE GENOMIC DNA]</scope>
    <source>
        <strain evidence="3 4">DSM 45385</strain>
    </source>
</reference>
<feature type="domain" description="F5/8 type C" evidence="2">
    <location>
        <begin position="55"/>
        <end position="194"/>
    </location>
</feature>
<protein>
    <recommendedName>
        <fullName evidence="2">F5/8 type C domain-containing protein</fullName>
    </recommendedName>
</protein>
<dbReference type="Pfam" id="PF00754">
    <property type="entry name" value="F5_F8_type_C"/>
    <property type="match status" value="1"/>
</dbReference>
<dbReference type="Gene3D" id="2.60.120.260">
    <property type="entry name" value="Galactose-binding domain-like"/>
    <property type="match status" value="1"/>
</dbReference>
<dbReference type="PROSITE" id="PS50022">
    <property type="entry name" value="FA58C_3"/>
    <property type="match status" value="1"/>
</dbReference>
<evidence type="ECO:0000259" key="2">
    <source>
        <dbReference type="PROSITE" id="PS50022"/>
    </source>
</evidence>
<dbReference type="EMBL" id="JACHIN010000005">
    <property type="protein sequence ID" value="MBB5078586.1"/>
    <property type="molecule type" value="Genomic_DNA"/>
</dbReference>
<organism evidence="3 4">
    <name type="scientific">Nonomuraea endophytica</name>
    <dbReference type="NCBI Taxonomy" id="714136"/>
    <lineage>
        <taxon>Bacteria</taxon>
        <taxon>Bacillati</taxon>
        <taxon>Actinomycetota</taxon>
        <taxon>Actinomycetes</taxon>
        <taxon>Streptosporangiales</taxon>
        <taxon>Streptosporangiaceae</taxon>
        <taxon>Nonomuraea</taxon>
    </lineage>
</organism>
<proteinExistence type="predicted"/>
<gene>
    <name evidence="3" type="ORF">HNR40_004072</name>
</gene>
<evidence type="ECO:0000313" key="3">
    <source>
        <dbReference type="EMBL" id="MBB5078586.1"/>
    </source>
</evidence>